<accession>A0AAQ3SBY8</accession>
<dbReference type="AlphaFoldDB" id="A0AAQ3SBY8"/>
<proteinExistence type="predicted"/>
<evidence type="ECO:0000313" key="3">
    <source>
        <dbReference type="Proteomes" id="UP001374535"/>
    </source>
</evidence>
<dbReference type="Proteomes" id="UP001374535">
    <property type="component" value="Chromosome 1"/>
</dbReference>
<name>A0AAQ3SBY8_VIGMU</name>
<reference evidence="2 3" key="1">
    <citation type="journal article" date="2023" name="Life. Sci Alliance">
        <title>Evolutionary insights into 3D genome organization and epigenetic landscape of Vigna mungo.</title>
        <authorList>
            <person name="Junaid A."/>
            <person name="Singh B."/>
            <person name="Bhatia S."/>
        </authorList>
    </citation>
    <scope>NUCLEOTIDE SEQUENCE [LARGE SCALE GENOMIC DNA]</scope>
    <source>
        <strain evidence="2">Urdbean</strain>
    </source>
</reference>
<organism evidence="2 3">
    <name type="scientific">Vigna mungo</name>
    <name type="common">Black gram</name>
    <name type="synonym">Phaseolus mungo</name>
    <dbReference type="NCBI Taxonomy" id="3915"/>
    <lineage>
        <taxon>Eukaryota</taxon>
        <taxon>Viridiplantae</taxon>
        <taxon>Streptophyta</taxon>
        <taxon>Embryophyta</taxon>
        <taxon>Tracheophyta</taxon>
        <taxon>Spermatophyta</taxon>
        <taxon>Magnoliopsida</taxon>
        <taxon>eudicotyledons</taxon>
        <taxon>Gunneridae</taxon>
        <taxon>Pentapetalae</taxon>
        <taxon>rosids</taxon>
        <taxon>fabids</taxon>
        <taxon>Fabales</taxon>
        <taxon>Fabaceae</taxon>
        <taxon>Papilionoideae</taxon>
        <taxon>50 kb inversion clade</taxon>
        <taxon>NPAAA clade</taxon>
        <taxon>indigoferoid/millettioid clade</taxon>
        <taxon>Phaseoleae</taxon>
        <taxon>Vigna</taxon>
    </lineage>
</organism>
<feature type="region of interest" description="Disordered" evidence="1">
    <location>
        <begin position="94"/>
        <end position="117"/>
    </location>
</feature>
<protein>
    <submittedName>
        <fullName evidence="2">Uncharacterized protein</fullName>
    </submittedName>
</protein>
<keyword evidence="3" id="KW-1185">Reference proteome</keyword>
<evidence type="ECO:0000313" key="2">
    <source>
        <dbReference type="EMBL" id="WVZ23988.1"/>
    </source>
</evidence>
<gene>
    <name evidence="2" type="ORF">V8G54_002532</name>
</gene>
<feature type="compositionally biased region" description="Acidic residues" evidence="1">
    <location>
        <begin position="96"/>
        <end position="106"/>
    </location>
</feature>
<evidence type="ECO:0000256" key="1">
    <source>
        <dbReference type="SAM" id="MobiDB-lite"/>
    </source>
</evidence>
<sequence length="117" mass="12212">MIIEESKRRKVQSEGADAEGGVAIGESETGVDLREFAAAEEAVAVGQLSVVLDGALFGRRGDSGGRVGPLSDGFGVAVVHGERVNVVVALAKLPEGDEGDNNDENESEHFLRLGPLR</sequence>
<feature type="region of interest" description="Disordered" evidence="1">
    <location>
        <begin position="1"/>
        <end position="24"/>
    </location>
</feature>
<dbReference type="EMBL" id="CP144700">
    <property type="protein sequence ID" value="WVZ23988.1"/>
    <property type="molecule type" value="Genomic_DNA"/>
</dbReference>